<gene>
    <name evidence="1" type="ORF">H4O24_00515</name>
</gene>
<organism evidence="1 2">
    <name type="scientific">Croceicoccus marinus</name>
    <dbReference type="NCBI Taxonomy" id="450378"/>
    <lineage>
        <taxon>Bacteria</taxon>
        <taxon>Pseudomonadati</taxon>
        <taxon>Pseudomonadota</taxon>
        <taxon>Alphaproteobacteria</taxon>
        <taxon>Sphingomonadales</taxon>
        <taxon>Erythrobacteraceae</taxon>
        <taxon>Croceicoccus</taxon>
    </lineage>
</organism>
<protein>
    <submittedName>
        <fullName evidence="1">Uncharacterized protein</fullName>
    </submittedName>
</protein>
<evidence type="ECO:0000313" key="2">
    <source>
        <dbReference type="Proteomes" id="UP000515297"/>
    </source>
</evidence>
<sequence>MAIAATFSISLGSCTTQSSRDAELKAAIAAADAAKESAAKTAGESEYADAMQSMPMGAVCWAAILEAVSSYGQRCIADESEDFRAALDEARLRLDRKFLGSAWSEERLAAFKRQMGEADTPKAELCSNADALGIYRETEKPGSEWLFKITDDLVSRPGPPEWGTCF</sequence>
<proteinExistence type="predicted"/>
<evidence type="ECO:0000313" key="1">
    <source>
        <dbReference type="EMBL" id="QNE05242.1"/>
    </source>
</evidence>
<dbReference type="AlphaFoldDB" id="A0A7G6VU27"/>
<accession>A0A7G6VU27</accession>
<name>A0A7G6VU27_9SPHN</name>
<dbReference type="RefSeq" id="WP_185884385.1">
    <property type="nucleotide sequence ID" value="NZ_CP060052.1"/>
</dbReference>
<reference evidence="1 2" key="1">
    <citation type="submission" date="2020-08" db="EMBL/GenBank/DDBJ databases">
        <authorList>
            <person name="Liu G."/>
            <person name="Sun C."/>
        </authorList>
    </citation>
    <scope>NUCLEOTIDE SEQUENCE [LARGE SCALE GENOMIC DNA]</scope>
    <source>
        <strain evidence="1 2">OT19</strain>
    </source>
</reference>
<dbReference type="EMBL" id="CP060052">
    <property type="protein sequence ID" value="QNE05242.1"/>
    <property type="molecule type" value="Genomic_DNA"/>
</dbReference>
<dbReference type="Proteomes" id="UP000515297">
    <property type="component" value="Chromosome"/>
</dbReference>